<dbReference type="InterPro" id="IPR015424">
    <property type="entry name" value="PyrdxlP-dep_Trfase"/>
</dbReference>
<dbReference type="Gene3D" id="3.90.1150.10">
    <property type="entry name" value="Aspartate Aminotransferase, domain 1"/>
    <property type="match status" value="1"/>
</dbReference>
<dbReference type="Pfam" id="PF00266">
    <property type="entry name" value="Aminotran_5"/>
    <property type="match status" value="1"/>
</dbReference>
<dbReference type="AlphaFoldDB" id="A0A7I8VBK8"/>
<sequence length="441" mass="50022">MAEKRRLFGSFHVSNVEDLIGIEESVYSAPKLPKEIPETKVDKSVVREFGKEVKKKYFLLEDDFTFLNHGAFGSVMTPAMNATQAWQLFCERQPVRFIDRQLLSQIADVTRKLAAFINSNPKNVVLVDNVTTAVSSVFSSLELSSEDVVLHTAFIHGGIRSALRRTCCKTGAKSMEIPIHLPVVDEEEIVKTIETSLHETPAKLLIIDHISSVLAFIMPIQKIIDMCRLKGVQILIDGAHGLGSTALDMKALNPDYYTSNCHKWLCGPKGTAFLYVKDEHRQNTHSAVTSYGYGYGFNSEFSWVGTKDYSPFLGLSQTLDFWNIVEPEKIRLYIRDLLRKACNLLIKEWDTDLIAPLNMLAGMALIRLPNELFEGKEMIRYEDAEIIQNCLFNEYEIEVPIKAVNNQLYVRISVHIYNDLHDYEKLATSIMDICKSKTRAL</sequence>
<keyword evidence="1" id="KW-0663">Pyridoxal phosphate</keyword>
<reference evidence="3 4" key="1">
    <citation type="submission" date="2020-08" db="EMBL/GenBank/DDBJ databases">
        <authorList>
            <person name="Hejnol A."/>
        </authorList>
    </citation>
    <scope>NUCLEOTIDE SEQUENCE [LARGE SCALE GENOMIC DNA]</scope>
</reference>
<dbReference type="PANTHER" id="PTHR43092:SF2">
    <property type="entry name" value="HERCYNYLCYSTEINE SULFOXIDE LYASE"/>
    <property type="match status" value="1"/>
</dbReference>
<dbReference type="Proteomes" id="UP000549394">
    <property type="component" value="Unassembled WGS sequence"/>
</dbReference>
<proteinExistence type="predicted"/>
<evidence type="ECO:0000256" key="1">
    <source>
        <dbReference type="ARBA" id="ARBA00022898"/>
    </source>
</evidence>
<dbReference type="PANTHER" id="PTHR43092">
    <property type="entry name" value="L-CYSTEINE DESULFHYDRASE"/>
    <property type="match status" value="1"/>
</dbReference>
<dbReference type="InterPro" id="IPR000192">
    <property type="entry name" value="Aminotrans_V_dom"/>
</dbReference>
<dbReference type="EMBL" id="CAJFCJ010000002">
    <property type="protein sequence ID" value="CAD5112708.1"/>
    <property type="molecule type" value="Genomic_DNA"/>
</dbReference>
<organism evidence="3 4">
    <name type="scientific">Dimorphilus gyrociliatus</name>
    <dbReference type="NCBI Taxonomy" id="2664684"/>
    <lineage>
        <taxon>Eukaryota</taxon>
        <taxon>Metazoa</taxon>
        <taxon>Spiralia</taxon>
        <taxon>Lophotrochozoa</taxon>
        <taxon>Annelida</taxon>
        <taxon>Polychaeta</taxon>
        <taxon>Polychaeta incertae sedis</taxon>
        <taxon>Dinophilidae</taxon>
        <taxon>Dimorphilus</taxon>
    </lineage>
</organism>
<dbReference type="OrthoDB" id="5978656at2759"/>
<gene>
    <name evidence="3" type="ORF">DGYR_LOCUS1800</name>
</gene>
<evidence type="ECO:0000313" key="3">
    <source>
        <dbReference type="EMBL" id="CAD5112708.1"/>
    </source>
</evidence>
<keyword evidence="4" id="KW-1185">Reference proteome</keyword>
<name>A0A7I8VBK8_9ANNE</name>
<feature type="domain" description="Aminotransferase class V" evidence="2">
    <location>
        <begin position="103"/>
        <end position="424"/>
    </location>
</feature>
<accession>A0A7I8VBK8</accession>
<dbReference type="InterPro" id="IPR015422">
    <property type="entry name" value="PyrdxlP-dep_Trfase_small"/>
</dbReference>
<dbReference type="Gene3D" id="3.40.640.10">
    <property type="entry name" value="Type I PLP-dependent aspartate aminotransferase-like (Major domain)"/>
    <property type="match status" value="1"/>
</dbReference>
<evidence type="ECO:0000259" key="2">
    <source>
        <dbReference type="Pfam" id="PF00266"/>
    </source>
</evidence>
<dbReference type="SUPFAM" id="SSF53383">
    <property type="entry name" value="PLP-dependent transferases"/>
    <property type="match status" value="1"/>
</dbReference>
<comment type="caution">
    <text evidence="3">The sequence shown here is derived from an EMBL/GenBank/DDBJ whole genome shotgun (WGS) entry which is preliminary data.</text>
</comment>
<evidence type="ECO:0000313" key="4">
    <source>
        <dbReference type="Proteomes" id="UP000549394"/>
    </source>
</evidence>
<protein>
    <submittedName>
        <fullName evidence="3">DgyrCDS1928</fullName>
    </submittedName>
</protein>
<dbReference type="InterPro" id="IPR015421">
    <property type="entry name" value="PyrdxlP-dep_Trfase_major"/>
</dbReference>